<comment type="caution">
    <text evidence="2">The sequence shown here is derived from an EMBL/GenBank/DDBJ whole genome shotgun (WGS) entry which is preliminary data.</text>
</comment>
<sequence>MKRAFVFLVVAPVSVFFTVLLLWVVAAGTRSLDFVCAVAAVLSILTLPMAAISWTTDEFLVRAVPVSLRAYLTAIVGATAAMGELLAVFNSLFPTSIVMTLAIGGAVVMGACSLLSHDYGGQQGTSIEPVIA</sequence>
<dbReference type="RefSeq" id="WP_171711493.1">
    <property type="nucleotide sequence ID" value="NZ_JAAVLW010000006.1"/>
</dbReference>
<feature type="transmembrane region" description="Helical" evidence="1">
    <location>
        <begin position="68"/>
        <end position="89"/>
    </location>
</feature>
<feature type="transmembrane region" description="Helical" evidence="1">
    <location>
        <begin position="95"/>
        <end position="115"/>
    </location>
</feature>
<accession>A0A7Y4H6K2</accession>
<keyword evidence="1" id="KW-0812">Transmembrane</keyword>
<feature type="transmembrane region" description="Helical" evidence="1">
    <location>
        <begin position="37"/>
        <end position="56"/>
    </location>
</feature>
<keyword evidence="1" id="KW-0472">Membrane</keyword>
<protein>
    <submittedName>
        <fullName evidence="2">Uncharacterized protein</fullName>
    </submittedName>
</protein>
<proteinExistence type="predicted"/>
<dbReference type="AlphaFoldDB" id="A0A7Y4H6K2"/>
<keyword evidence="1" id="KW-1133">Transmembrane helix</keyword>
<gene>
    <name evidence="2" type="ORF">HCN50_20525</name>
</gene>
<evidence type="ECO:0000313" key="2">
    <source>
        <dbReference type="EMBL" id="NOJ48609.1"/>
    </source>
</evidence>
<reference evidence="2 3" key="1">
    <citation type="submission" date="2020-03" db="EMBL/GenBank/DDBJ databases">
        <title>Bradyrhizobium diversity isolated from nodules of Muelleranthus trifoliolatus.</title>
        <authorList>
            <person name="Klepa M."/>
            <person name="Helene L."/>
            <person name="Hungria M."/>
        </authorList>
    </citation>
    <scope>NUCLEOTIDE SEQUENCE [LARGE SCALE GENOMIC DNA]</scope>
    <source>
        <strain evidence="2 3">WSM 1744</strain>
    </source>
</reference>
<keyword evidence="3" id="KW-1185">Reference proteome</keyword>
<evidence type="ECO:0000313" key="3">
    <source>
        <dbReference type="Proteomes" id="UP000528734"/>
    </source>
</evidence>
<dbReference type="Proteomes" id="UP000528734">
    <property type="component" value="Unassembled WGS sequence"/>
</dbReference>
<name>A0A7Y4H6K2_9BRAD</name>
<organism evidence="2 3">
    <name type="scientific">Bradyrhizobium archetypum</name>
    <dbReference type="NCBI Taxonomy" id="2721160"/>
    <lineage>
        <taxon>Bacteria</taxon>
        <taxon>Pseudomonadati</taxon>
        <taxon>Pseudomonadota</taxon>
        <taxon>Alphaproteobacteria</taxon>
        <taxon>Hyphomicrobiales</taxon>
        <taxon>Nitrobacteraceae</taxon>
        <taxon>Bradyrhizobium</taxon>
    </lineage>
</organism>
<dbReference type="EMBL" id="JAAVLW010000006">
    <property type="protein sequence ID" value="NOJ48609.1"/>
    <property type="molecule type" value="Genomic_DNA"/>
</dbReference>
<evidence type="ECO:0000256" key="1">
    <source>
        <dbReference type="SAM" id="Phobius"/>
    </source>
</evidence>